<dbReference type="AlphaFoldDB" id="A0AAN5CAM1"/>
<dbReference type="SUPFAM" id="SSF50044">
    <property type="entry name" value="SH3-domain"/>
    <property type="match status" value="1"/>
</dbReference>
<dbReference type="Pfam" id="PF14604">
    <property type="entry name" value="SH3_9"/>
    <property type="match status" value="1"/>
</dbReference>
<dbReference type="Pfam" id="PF16523">
    <property type="entry name" value="betaPIX_CC"/>
    <property type="match status" value="1"/>
</dbReference>
<dbReference type="Gene3D" id="2.30.30.40">
    <property type="entry name" value="SH3 Domains"/>
    <property type="match status" value="1"/>
</dbReference>
<dbReference type="GO" id="GO:0005085">
    <property type="term" value="F:guanyl-nucleotide exchange factor activity"/>
    <property type="evidence" value="ECO:0007669"/>
    <property type="project" value="InterPro"/>
</dbReference>
<evidence type="ECO:0000259" key="5">
    <source>
        <dbReference type="PROSITE" id="PS50003"/>
    </source>
</evidence>
<proteinExistence type="predicted"/>
<name>A0AAN5CAM1_9BILA</name>
<dbReference type="InterPro" id="IPR000219">
    <property type="entry name" value="DH_dom"/>
</dbReference>
<dbReference type="InterPro" id="IPR036028">
    <property type="entry name" value="SH3-like_dom_sf"/>
</dbReference>
<dbReference type="SMART" id="SM00325">
    <property type="entry name" value="RhoGEF"/>
    <property type="match status" value="1"/>
</dbReference>
<feature type="compositionally biased region" description="Low complexity" evidence="3">
    <location>
        <begin position="488"/>
        <end position="498"/>
    </location>
</feature>
<dbReference type="EMBL" id="BTRK01000001">
    <property type="protein sequence ID" value="GMR34086.1"/>
    <property type="molecule type" value="Genomic_DNA"/>
</dbReference>
<dbReference type="PRINTS" id="PR00452">
    <property type="entry name" value="SH3DOMAIN"/>
</dbReference>
<dbReference type="GO" id="GO:0016192">
    <property type="term" value="P:vesicle-mediated transport"/>
    <property type="evidence" value="ECO:0007669"/>
    <property type="project" value="UniProtKB-ARBA"/>
</dbReference>
<dbReference type="Gene3D" id="1.20.900.10">
    <property type="entry name" value="Dbl homology (DH) domain"/>
    <property type="match status" value="1"/>
</dbReference>
<organism evidence="7 8">
    <name type="scientific">Pristionchus mayeri</name>
    <dbReference type="NCBI Taxonomy" id="1317129"/>
    <lineage>
        <taxon>Eukaryota</taxon>
        <taxon>Metazoa</taxon>
        <taxon>Ecdysozoa</taxon>
        <taxon>Nematoda</taxon>
        <taxon>Chromadorea</taxon>
        <taxon>Rhabditida</taxon>
        <taxon>Rhabditina</taxon>
        <taxon>Diplogasteromorpha</taxon>
        <taxon>Diplogasteroidea</taxon>
        <taxon>Neodiplogasteridae</taxon>
        <taxon>Pristionchus</taxon>
    </lineage>
</organism>
<feature type="region of interest" description="Disordered" evidence="3">
    <location>
        <begin position="410"/>
        <end position="438"/>
    </location>
</feature>
<dbReference type="FunFam" id="2.30.30.40:FF:000072">
    <property type="entry name" value="Unconventional Myosin IB"/>
    <property type="match status" value="1"/>
</dbReference>
<evidence type="ECO:0000256" key="1">
    <source>
        <dbReference type="ARBA" id="ARBA00022443"/>
    </source>
</evidence>
<feature type="domain" description="SH3" evidence="4">
    <location>
        <begin position="19"/>
        <end position="78"/>
    </location>
</feature>
<dbReference type="PANTHER" id="PTHR46026:SF1">
    <property type="entry name" value="RHO-TYPE GUANINE NUCLEOTIDE EXCHANGE FACTOR, ISOFORM F"/>
    <property type="match status" value="1"/>
</dbReference>
<gene>
    <name evidence="7" type="ORF">PMAYCL1PPCAC_04281</name>
</gene>
<comment type="caution">
    <text evidence="7">The sequence shown here is derived from an EMBL/GenBank/DDBJ whole genome shotgun (WGS) entry which is preliminary data.</text>
</comment>
<feature type="domain" description="PH" evidence="5">
    <location>
        <begin position="312"/>
        <end position="411"/>
    </location>
</feature>
<dbReference type="InterPro" id="IPR001849">
    <property type="entry name" value="PH_domain"/>
</dbReference>
<accession>A0AAN5CAM1</accession>
<feature type="compositionally biased region" description="Polar residues" evidence="3">
    <location>
        <begin position="419"/>
        <end position="428"/>
    </location>
</feature>
<dbReference type="PROSITE" id="PS50002">
    <property type="entry name" value="SH3"/>
    <property type="match status" value="1"/>
</dbReference>
<feature type="domain" description="DH" evidence="6">
    <location>
        <begin position="112"/>
        <end position="291"/>
    </location>
</feature>
<evidence type="ECO:0000256" key="3">
    <source>
        <dbReference type="SAM" id="MobiDB-lite"/>
    </source>
</evidence>
<dbReference type="Pfam" id="PF00621">
    <property type="entry name" value="RhoGEF"/>
    <property type="match status" value="1"/>
</dbReference>
<dbReference type="PROSITE" id="PS50003">
    <property type="entry name" value="PH_DOMAIN"/>
    <property type="match status" value="1"/>
</dbReference>
<protein>
    <submittedName>
        <fullName evidence="7">Uncharacterized protein</fullName>
    </submittedName>
</protein>
<dbReference type="InterPro" id="IPR011993">
    <property type="entry name" value="PH-like_dom_sf"/>
</dbReference>
<keyword evidence="8" id="KW-1185">Reference proteome</keyword>
<dbReference type="InterPro" id="IPR001452">
    <property type="entry name" value="SH3_domain"/>
</dbReference>
<dbReference type="Gene3D" id="1.20.5.390">
    <property type="entry name" value="L1 transposable element, trimerization domain"/>
    <property type="match status" value="1"/>
</dbReference>
<evidence type="ECO:0000313" key="8">
    <source>
        <dbReference type="Proteomes" id="UP001328107"/>
    </source>
</evidence>
<dbReference type="SMART" id="SM00326">
    <property type="entry name" value="SH3"/>
    <property type="match status" value="1"/>
</dbReference>
<evidence type="ECO:0000259" key="4">
    <source>
        <dbReference type="PROSITE" id="PS50002"/>
    </source>
</evidence>
<sequence length="696" mass="77824">SFYQVFLPPMDHDSASTDRRSFYARAQHAFRGKNNDELSFGIGDVIAITQQVEGGWWEGTLNGDTGWFPSGYVTMIADKESLMRSRSIPNVADSSGVNGMNPSDGSFTQKQFISQVLDSFLKAEGDYILSLQNIIENYLAPLSSSNVVTQSEFNTIEGEISKIYAMQASILVRINEMQGTDLSQQRIGGVLISSAPELKQELTAYCSNHPDAVELITLRMHELDAFFKSLSPPGDMRTFIQGLSEPFRHIKSYSPVLQELHRNMPESHADRGDIQRSVIVYRDLMELCEWVRRQREVQSDFLRTRRVSLFARDEQPGRIYIVGGASVSRGEEEAEDRTVALFDDYIAVFEMTSNGEDYQLREMVKVEGLRTRRAAGKHAIVTNPVPEEVTFAFPSSYDVDRWIDALQKARVPVEEETNGKASTPTPSSAPRGLETGPPVAVTMRRDAKKATTTLDESLDQMDAALRANSFEFARMRNKNASQQHHLASTPTSSTSSSSLRKPKTPLDDSLPFRVNHELEMIMPDGFDDDDRGASARRNESAFYMRHYPPFRSPNNMVDLGKRGVKMRKDQSSARDHGDAALLAIVEGYLGVGGEEKERGGGSLARGDQQPQLIVAEDEKLLIEETVDGQTVMTEKSLVDVVYALKDQMDRMGEEMASLRSAVEKEQRARRRLEDSIKRSSLQLSTSTPKPLLDTSN</sequence>
<dbReference type="SUPFAM" id="SSF50729">
    <property type="entry name" value="PH domain-like"/>
    <property type="match status" value="1"/>
</dbReference>
<dbReference type="PANTHER" id="PTHR46026">
    <property type="entry name" value="RHO-TYPE GUANINE NUCLEOTIDE EXCHANGE FACTOR, ISOFORM F"/>
    <property type="match status" value="1"/>
</dbReference>
<dbReference type="PROSITE" id="PS50010">
    <property type="entry name" value="DH_2"/>
    <property type="match status" value="1"/>
</dbReference>
<feature type="non-terminal residue" evidence="7">
    <location>
        <position position="1"/>
    </location>
</feature>
<evidence type="ECO:0000259" key="6">
    <source>
        <dbReference type="PROSITE" id="PS50010"/>
    </source>
</evidence>
<feature type="region of interest" description="Disordered" evidence="3">
    <location>
        <begin position="655"/>
        <end position="696"/>
    </location>
</feature>
<dbReference type="InterPro" id="IPR035899">
    <property type="entry name" value="DBL_dom_sf"/>
</dbReference>
<feature type="compositionally biased region" description="Polar residues" evidence="3">
    <location>
        <begin position="678"/>
        <end position="696"/>
    </location>
</feature>
<evidence type="ECO:0000256" key="2">
    <source>
        <dbReference type="PROSITE-ProRule" id="PRU00192"/>
    </source>
</evidence>
<keyword evidence="1 2" id="KW-0728">SH3 domain</keyword>
<evidence type="ECO:0000313" key="7">
    <source>
        <dbReference type="EMBL" id="GMR34086.1"/>
    </source>
</evidence>
<dbReference type="Proteomes" id="UP001328107">
    <property type="component" value="Unassembled WGS sequence"/>
</dbReference>
<dbReference type="Gene3D" id="2.30.29.30">
    <property type="entry name" value="Pleckstrin-homology domain (PH domain)/Phosphotyrosine-binding domain (PTB)"/>
    <property type="match status" value="1"/>
</dbReference>
<feature type="region of interest" description="Disordered" evidence="3">
    <location>
        <begin position="478"/>
        <end position="510"/>
    </location>
</feature>
<dbReference type="InterPro" id="IPR032409">
    <property type="entry name" value="GEF6/7_CC"/>
</dbReference>
<dbReference type="CDD" id="cd11877">
    <property type="entry name" value="SH3_PIX"/>
    <property type="match status" value="1"/>
</dbReference>
<feature type="compositionally biased region" description="Basic and acidic residues" evidence="3">
    <location>
        <begin position="661"/>
        <end position="677"/>
    </location>
</feature>
<dbReference type="SUPFAM" id="SSF48065">
    <property type="entry name" value="DBL homology domain (DH-domain)"/>
    <property type="match status" value="1"/>
</dbReference>
<dbReference type="GO" id="GO:0005737">
    <property type="term" value="C:cytoplasm"/>
    <property type="evidence" value="ECO:0007669"/>
    <property type="project" value="TreeGrafter"/>
</dbReference>
<reference evidence="8" key="1">
    <citation type="submission" date="2022-10" db="EMBL/GenBank/DDBJ databases">
        <title>Genome assembly of Pristionchus species.</title>
        <authorList>
            <person name="Yoshida K."/>
            <person name="Sommer R.J."/>
        </authorList>
    </citation>
    <scope>NUCLEOTIDE SEQUENCE [LARGE SCALE GENOMIC DNA]</scope>
    <source>
        <strain evidence="8">RS5460</strain>
    </source>
</reference>